<feature type="domain" description="PNPLA" evidence="3">
    <location>
        <begin position="78"/>
        <end position="259"/>
    </location>
</feature>
<feature type="active site" description="Nucleophile" evidence="2">
    <location>
        <position position="113"/>
    </location>
</feature>
<evidence type="ECO:0000313" key="5">
    <source>
        <dbReference type="Proteomes" id="UP001165060"/>
    </source>
</evidence>
<dbReference type="Gene3D" id="3.40.1090.10">
    <property type="entry name" value="Cytosolic phospholipase A2 catalytic domain"/>
    <property type="match status" value="1"/>
</dbReference>
<reference evidence="4 5" key="1">
    <citation type="journal article" date="2023" name="Commun. Biol.">
        <title>Genome analysis of Parmales, the sister group of diatoms, reveals the evolutionary specialization of diatoms from phago-mixotrophs to photoautotrophs.</title>
        <authorList>
            <person name="Ban H."/>
            <person name="Sato S."/>
            <person name="Yoshikawa S."/>
            <person name="Yamada K."/>
            <person name="Nakamura Y."/>
            <person name="Ichinomiya M."/>
            <person name="Sato N."/>
            <person name="Blanc-Mathieu R."/>
            <person name="Endo H."/>
            <person name="Kuwata A."/>
            <person name="Ogata H."/>
        </authorList>
    </citation>
    <scope>NUCLEOTIDE SEQUENCE [LARGE SCALE GENOMIC DNA]</scope>
</reference>
<comment type="caution">
    <text evidence="2">Lacks conserved residue(s) required for the propagation of feature annotation.</text>
</comment>
<evidence type="ECO:0000256" key="1">
    <source>
        <dbReference type="ARBA" id="ARBA00023098"/>
    </source>
</evidence>
<keyword evidence="2" id="KW-0378">Hydrolase</keyword>
<feature type="active site" description="Proton acceptor" evidence="2">
    <location>
        <position position="246"/>
    </location>
</feature>
<dbReference type="PANTHER" id="PTHR12406:SF7">
    <property type="entry name" value="PATATIN-LIKE PHOSPHOLIPASE DOMAIN-CONTAINING PROTEIN 4"/>
    <property type="match status" value="1"/>
</dbReference>
<sequence>MLDVLLFALSTMSWKQRTRSKKKMARARSTNLLTASDNLAHQPAFVSMIQSVQAELGACVSTLTRDPIQPPLPTLDTVTFIGGGFRTVSYMGWIENLLAQKHIDDKTTFYGASLGALWCLLAVLKTSPNPSDSGLADEIMNTMFAYIAQTHYNWASTWGDLHLHIRAALAPLQELPHGRQRQILEQMQLRCKISITRLWPVVKNEVVSDYNSFDDLAEAILASMHIPFFTKNAQLTTTFRGRMVVDGGFTDNCPRPPSDKRKRHVTVLDYVPVTQVFRPPTMNVQEKKRSLLTVRAMLLQEWIRGARHCAERLEIYEEQVKQERRGGRRGRRGTLVDMSSYAASNFWFPAERKLRFALGIATRVVVKTVCDLLGLRWENFITRS</sequence>
<dbReference type="Pfam" id="PF01734">
    <property type="entry name" value="Patatin"/>
    <property type="match status" value="1"/>
</dbReference>
<organism evidence="4 5">
    <name type="scientific">Tetraparma gracilis</name>
    <dbReference type="NCBI Taxonomy" id="2962635"/>
    <lineage>
        <taxon>Eukaryota</taxon>
        <taxon>Sar</taxon>
        <taxon>Stramenopiles</taxon>
        <taxon>Ochrophyta</taxon>
        <taxon>Bolidophyceae</taxon>
        <taxon>Parmales</taxon>
        <taxon>Triparmaceae</taxon>
        <taxon>Tetraparma</taxon>
    </lineage>
</organism>
<dbReference type="EMBL" id="BRYB01004709">
    <property type="protein sequence ID" value="GMI35488.1"/>
    <property type="molecule type" value="Genomic_DNA"/>
</dbReference>
<dbReference type="InterPro" id="IPR016035">
    <property type="entry name" value="Acyl_Trfase/lysoPLipase"/>
</dbReference>
<dbReference type="InterPro" id="IPR002641">
    <property type="entry name" value="PNPLA_dom"/>
</dbReference>
<keyword evidence="5" id="KW-1185">Reference proteome</keyword>
<comment type="caution">
    <text evidence="4">The sequence shown here is derived from an EMBL/GenBank/DDBJ whole genome shotgun (WGS) entry which is preliminary data.</text>
</comment>
<dbReference type="SUPFAM" id="SSF52151">
    <property type="entry name" value="FabD/lysophospholipase-like"/>
    <property type="match status" value="1"/>
</dbReference>
<proteinExistence type="predicted"/>
<evidence type="ECO:0000256" key="2">
    <source>
        <dbReference type="PROSITE-ProRule" id="PRU01161"/>
    </source>
</evidence>
<dbReference type="Proteomes" id="UP001165060">
    <property type="component" value="Unassembled WGS sequence"/>
</dbReference>
<protein>
    <recommendedName>
        <fullName evidence="3">PNPLA domain-containing protein</fullName>
    </recommendedName>
</protein>
<feature type="short sequence motif" description="DGA/G" evidence="2">
    <location>
        <begin position="246"/>
        <end position="248"/>
    </location>
</feature>
<keyword evidence="2" id="KW-0442">Lipid degradation</keyword>
<dbReference type="InterPro" id="IPR033562">
    <property type="entry name" value="PLPL"/>
</dbReference>
<accession>A0ABQ6MYI4</accession>
<evidence type="ECO:0000313" key="4">
    <source>
        <dbReference type="EMBL" id="GMI35488.1"/>
    </source>
</evidence>
<dbReference type="PROSITE" id="PS51635">
    <property type="entry name" value="PNPLA"/>
    <property type="match status" value="1"/>
</dbReference>
<gene>
    <name evidence="4" type="ORF">TeGR_g10615</name>
</gene>
<dbReference type="PANTHER" id="PTHR12406">
    <property type="entry name" value="CALCIUM-INDEPENDENT PHOSPHOLIPASE A2 IPLA2 -RELATED"/>
    <property type="match status" value="1"/>
</dbReference>
<evidence type="ECO:0000259" key="3">
    <source>
        <dbReference type="PROSITE" id="PS51635"/>
    </source>
</evidence>
<name>A0ABQ6MYI4_9STRA</name>
<keyword evidence="1 2" id="KW-0443">Lipid metabolism</keyword>
<feature type="short sequence motif" description="GXSXG" evidence="2">
    <location>
        <begin position="111"/>
        <end position="115"/>
    </location>
</feature>